<keyword evidence="10" id="KW-1185">Reference proteome</keyword>
<evidence type="ECO:0000256" key="1">
    <source>
        <dbReference type="ARBA" id="ARBA00004651"/>
    </source>
</evidence>
<dbReference type="Proteomes" id="UP000830434">
    <property type="component" value="Chromosome"/>
</dbReference>
<evidence type="ECO:0000256" key="3">
    <source>
        <dbReference type="ARBA" id="ARBA00022692"/>
    </source>
</evidence>
<comment type="subcellular location">
    <subcellularLocation>
        <location evidence="1">Cell membrane</location>
        <topology evidence="1">Multi-pass membrane protein</topology>
    </subcellularLocation>
</comment>
<reference evidence="9" key="1">
    <citation type="submission" date="2022-04" db="EMBL/GenBank/DDBJ databases">
        <title>Diverse halophilic archaea isolated from saline environments.</title>
        <authorList>
            <person name="Cui H.-L."/>
        </authorList>
    </citation>
    <scope>NUCLEOTIDE SEQUENCE</scope>
    <source>
        <strain evidence="9">XZYJT40</strain>
    </source>
</reference>
<dbReference type="PANTHER" id="PTHR35402:SF1">
    <property type="entry name" value="TYPE II SECRETION SYSTEM PROTEIN GSPF DOMAIN-CONTAINING PROTEIN"/>
    <property type="match status" value="1"/>
</dbReference>
<dbReference type="Gene3D" id="1.20.81.30">
    <property type="entry name" value="Type II secretion system (T2SS), domain F"/>
    <property type="match status" value="1"/>
</dbReference>
<dbReference type="KEGG" id="haxz:M0R88_13720"/>
<proteinExistence type="predicted"/>
<keyword evidence="2" id="KW-1003">Cell membrane</keyword>
<evidence type="ECO:0000256" key="7">
    <source>
        <dbReference type="SAM" id="Phobius"/>
    </source>
</evidence>
<evidence type="ECO:0000259" key="8">
    <source>
        <dbReference type="Pfam" id="PF00482"/>
    </source>
</evidence>
<dbReference type="InterPro" id="IPR056569">
    <property type="entry name" value="ArlJ-like"/>
</dbReference>
<evidence type="ECO:0000256" key="2">
    <source>
        <dbReference type="ARBA" id="ARBA00022475"/>
    </source>
</evidence>
<feature type="transmembrane region" description="Helical" evidence="7">
    <location>
        <begin position="679"/>
        <end position="699"/>
    </location>
</feature>
<dbReference type="AlphaFoldDB" id="A0A8U0IFU5"/>
<keyword evidence="4 7" id="KW-1133">Transmembrane helix</keyword>
<keyword evidence="5 7" id="KW-0472">Membrane</keyword>
<accession>A0A8U0IFU5</accession>
<evidence type="ECO:0000256" key="5">
    <source>
        <dbReference type="ARBA" id="ARBA00023136"/>
    </source>
</evidence>
<dbReference type="PANTHER" id="PTHR35402">
    <property type="entry name" value="INTEGRAL MEMBRANE PROTEIN-RELATED"/>
    <property type="match status" value="1"/>
</dbReference>
<evidence type="ECO:0000256" key="6">
    <source>
        <dbReference type="SAM" id="MobiDB-lite"/>
    </source>
</evidence>
<name>A0A8U0IFU5_9EURY</name>
<keyword evidence="3 7" id="KW-0812">Transmembrane</keyword>
<evidence type="ECO:0000313" key="10">
    <source>
        <dbReference type="Proteomes" id="UP000830434"/>
    </source>
</evidence>
<feature type="domain" description="Type II secretion system protein GspF" evidence="8">
    <location>
        <begin position="519"/>
        <end position="643"/>
    </location>
</feature>
<feature type="transmembrane region" description="Helical" evidence="7">
    <location>
        <begin position="711"/>
        <end position="728"/>
    </location>
</feature>
<feature type="domain" description="Type II secretion system protein GspF" evidence="8">
    <location>
        <begin position="180"/>
        <end position="304"/>
    </location>
</feature>
<dbReference type="InterPro" id="IPR042094">
    <property type="entry name" value="T2SS_GspF_sf"/>
</dbReference>
<feature type="region of interest" description="Disordered" evidence="6">
    <location>
        <begin position="368"/>
        <end position="399"/>
    </location>
</feature>
<feature type="transmembrane region" description="Helical" evidence="7">
    <location>
        <begin position="130"/>
        <end position="152"/>
    </location>
</feature>
<dbReference type="Pfam" id="PF00482">
    <property type="entry name" value="T2SSF"/>
    <property type="match status" value="2"/>
</dbReference>
<feature type="transmembrane region" description="Helical" evidence="7">
    <location>
        <begin position="482"/>
        <end position="501"/>
    </location>
</feature>
<sequence length="729" mass="78495">MWGFLPLVVVLVFSAPVALAPVSRRADRLLGFLALTGFGEWVAERGRRRTARRRLLQSVHSGETYRTFAAKTLLYAGYAAVVGSIAGVYVVAGVLAILRVSPETMRATLPNQLHFLAGLLVLPDLSLAQLFALLLASSATLGVASGVLTYWLRWENLSYRANARGRKIDESLARTVAFVYALSRSGMPFPEILRTLAGNRDVFGEAAAEVAVAVKAMDYAGLDMLSAIERLADRTPSEKFGEFADNLASVLQSGQSISSYLDTQYQRYQEDAEAQQESFLELLATLAEGYVSVFVVAPLLFITILVIMGLMALGDTLPVLRMLAYFAIPLANVGFVVYLDSITESLRASREDRDIDLAAAALAGVRRTDAPTAERSGVERPPGDAAGAAAETPALSDGGGGVADATVGDAAAPPEADSAVSNFERLDAFENVRWLRAALSDPVRTLRNNPDVVLYATLPLGLLSILLRSWPHFASGTLTLRVFDDFAVQAALFVVGSFAVVQELHRRRIAAIEAAVPDFLDRLASVNEAGMSVVESFERVAKSDLGALNPEVRKLWTDVEWGVDAETALYRFEDRLDTPTITRTVTLIANAMHASGDIARVLRIAADDAQDTRRLKRKRRQEMLTYLVIIYLSFVVFLVIVGALNSILIPNLPTDAAVPAGGPVSGGPLSDISSVNVEAYTLLFFHTSLVQAVCSGLVAGQMGEGSVRNGAKHATVLLTVAYAVFLFLP</sequence>
<dbReference type="GO" id="GO:0005886">
    <property type="term" value="C:plasma membrane"/>
    <property type="evidence" value="ECO:0007669"/>
    <property type="project" value="UniProtKB-SubCell"/>
</dbReference>
<feature type="transmembrane region" description="Helical" evidence="7">
    <location>
        <begin position="623"/>
        <end position="644"/>
    </location>
</feature>
<dbReference type="EMBL" id="CP096658">
    <property type="protein sequence ID" value="UPV99570.1"/>
    <property type="molecule type" value="Genomic_DNA"/>
</dbReference>
<feature type="transmembrane region" description="Helical" evidence="7">
    <location>
        <begin position="452"/>
        <end position="470"/>
    </location>
</feature>
<feature type="compositionally biased region" description="Low complexity" evidence="6">
    <location>
        <begin position="383"/>
        <end position="394"/>
    </location>
</feature>
<feature type="transmembrane region" description="Helical" evidence="7">
    <location>
        <begin position="319"/>
        <end position="339"/>
    </location>
</feature>
<dbReference type="RefSeq" id="WP_248654062.1">
    <property type="nucleotide sequence ID" value="NZ_CP096658.1"/>
</dbReference>
<organism evidence="9 10">
    <name type="scientific">Halorussus gelatinilyticus</name>
    <dbReference type="NCBI Taxonomy" id="2937524"/>
    <lineage>
        <taxon>Archaea</taxon>
        <taxon>Methanobacteriati</taxon>
        <taxon>Methanobacteriota</taxon>
        <taxon>Stenosarchaea group</taxon>
        <taxon>Halobacteria</taxon>
        <taxon>Halobacteriales</taxon>
        <taxon>Haladaptataceae</taxon>
        <taxon>Halorussus</taxon>
    </lineage>
</organism>
<evidence type="ECO:0000313" key="9">
    <source>
        <dbReference type="EMBL" id="UPV99570.1"/>
    </source>
</evidence>
<dbReference type="GeneID" id="72190933"/>
<protein>
    <submittedName>
        <fullName evidence="9">Type II secretion system F family protein</fullName>
    </submittedName>
</protein>
<gene>
    <name evidence="9" type="ORF">M0R88_13720</name>
</gene>
<evidence type="ECO:0000256" key="4">
    <source>
        <dbReference type="ARBA" id="ARBA00022989"/>
    </source>
</evidence>
<feature type="transmembrane region" description="Helical" evidence="7">
    <location>
        <begin position="73"/>
        <end position="98"/>
    </location>
</feature>
<feature type="transmembrane region" description="Helical" evidence="7">
    <location>
        <begin position="290"/>
        <end position="313"/>
    </location>
</feature>
<dbReference type="InterPro" id="IPR018076">
    <property type="entry name" value="T2SS_GspF_dom"/>
</dbReference>